<accession>A0A0E9Q4R8</accession>
<sequence length="37" mass="4281">MQFHSLAVREHALRFSLMYTRSQLTDTCDKFGSSQST</sequence>
<proteinExistence type="predicted"/>
<protein>
    <submittedName>
        <fullName evidence="1">Uncharacterized protein</fullName>
    </submittedName>
</protein>
<reference evidence="1" key="2">
    <citation type="journal article" date="2015" name="Fish Shellfish Immunol.">
        <title>Early steps in the European eel (Anguilla anguilla)-Vibrio vulnificus interaction in the gills: Role of the RtxA13 toxin.</title>
        <authorList>
            <person name="Callol A."/>
            <person name="Pajuelo D."/>
            <person name="Ebbesson L."/>
            <person name="Teles M."/>
            <person name="MacKenzie S."/>
            <person name="Amaro C."/>
        </authorList>
    </citation>
    <scope>NUCLEOTIDE SEQUENCE</scope>
</reference>
<evidence type="ECO:0000313" key="1">
    <source>
        <dbReference type="EMBL" id="JAH11724.1"/>
    </source>
</evidence>
<reference evidence="1" key="1">
    <citation type="submission" date="2014-11" db="EMBL/GenBank/DDBJ databases">
        <authorList>
            <person name="Amaro Gonzalez C."/>
        </authorList>
    </citation>
    <scope>NUCLEOTIDE SEQUENCE</scope>
</reference>
<organism evidence="1">
    <name type="scientific">Anguilla anguilla</name>
    <name type="common">European freshwater eel</name>
    <name type="synonym">Muraena anguilla</name>
    <dbReference type="NCBI Taxonomy" id="7936"/>
    <lineage>
        <taxon>Eukaryota</taxon>
        <taxon>Metazoa</taxon>
        <taxon>Chordata</taxon>
        <taxon>Craniata</taxon>
        <taxon>Vertebrata</taxon>
        <taxon>Euteleostomi</taxon>
        <taxon>Actinopterygii</taxon>
        <taxon>Neopterygii</taxon>
        <taxon>Teleostei</taxon>
        <taxon>Anguilliformes</taxon>
        <taxon>Anguillidae</taxon>
        <taxon>Anguilla</taxon>
    </lineage>
</organism>
<dbReference type="AlphaFoldDB" id="A0A0E9Q4R8"/>
<dbReference type="EMBL" id="GBXM01096853">
    <property type="protein sequence ID" value="JAH11724.1"/>
    <property type="molecule type" value="Transcribed_RNA"/>
</dbReference>
<name>A0A0E9Q4R8_ANGAN</name>